<accession>A0A9W4UAL9</accession>
<dbReference type="PANTHER" id="PTHR42678:SF37">
    <property type="entry name" value="AMIDASE C869.01-RELATED"/>
    <property type="match status" value="1"/>
</dbReference>
<dbReference type="AlphaFoldDB" id="A0A9W4UAL9"/>
<reference evidence="3" key="1">
    <citation type="submission" date="2023-01" db="EMBL/GenBank/DDBJ databases">
        <authorList>
            <person name="Van Ghelder C."/>
            <person name="Rancurel C."/>
        </authorList>
    </citation>
    <scope>NUCLEOTIDE SEQUENCE</scope>
    <source>
        <strain evidence="3">CNCM I-4278</strain>
    </source>
</reference>
<dbReference type="EMBL" id="CAOQHR010000003">
    <property type="protein sequence ID" value="CAI6332143.1"/>
    <property type="molecule type" value="Genomic_DNA"/>
</dbReference>
<evidence type="ECO:0000313" key="4">
    <source>
        <dbReference type="Proteomes" id="UP001152607"/>
    </source>
</evidence>
<name>A0A9W4UAL9_9PLEO</name>
<proteinExistence type="predicted"/>
<organism evidence="3 4">
    <name type="scientific">Periconia digitata</name>
    <dbReference type="NCBI Taxonomy" id="1303443"/>
    <lineage>
        <taxon>Eukaryota</taxon>
        <taxon>Fungi</taxon>
        <taxon>Dikarya</taxon>
        <taxon>Ascomycota</taxon>
        <taxon>Pezizomycotina</taxon>
        <taxon>Dothideomycetes</taxon>
        <taxon>Pleosporomycetidae</taxon>
        <taxon>Pleosporales</taxon>
        <taxon>Massarineae</taxon>
        <taxon>Periconiaceae</taxon>
        <taxon>Periconia</taxon>
    </lineage>
</organism>
<dbReference type="InterPro" id="IPR036928">
    <property type="entry name" value="AS_sf"/>
</dbReference>
<evidence type="ECO:0000313" key="3">
    <source>
        <dbReference type="EMBL" id="CAI6332143.1"/>
    </source>
</evidence>
<dbReference type="Gene3D" id="3.90.1300.10">
    <property type="entry name" value="Amidase signature (AS) domain"/>
    <property type="match status" value="1"/>
</dbReference>
<gene>
    <name evidence="3" type="ORF">PDIGIT_LOCUS5173</name>
</gene>
<dbReference type="Pfam" id="PF01425">
    <property type="entry name" value="Amidase"/>
    <property type="match status" value="1"/>
</dbReference>
<comment type="caution">
    <text evidence="3">The sequence shown here is derived from an EMBL/GenBank/DDBJ whole genome shotgun (WGS) entry which is preliminary data.</text>
</comment>
<evidence type="ECO:0000259" key="2">
    <source>
        <dbReference type="Pfam" id="PF01425"/>
    </source>
</evidence>
<sequence>MIYTGVLSVVATATSILPTVFASNSPPFPVSRCQGLDIEDAPIAKLQGYMTEGRLTSHDLTACYIKRIAETNEHLRSVSELNPDALNIARSLDEERARGQLRGPMHGIPFLVKDNYYTNDKHNTSEGTLVLLGGKYIREATAVTKVRAAGGVLLGHATMSEAADHRALTKYASGYSSRTGQGRNIYNLTQPTAGSSSGSVIAVRSNQVPIALGSETYGSLVHPAGQLGLYTVKSTPGLQSRHGIVTGSYWHDTPGTLAHSIADVGLLLDIMSGPDQYDNLTFESVGRISEDGYASKVAGKEALKGMKFGIPWDPYWSTNSHINSPGIREVYDARLEELKGAGAEIYNITKKPFAAIASPYGAGHPADIPPEFNHATAFATLLAAGYAEWLRDWEFPIDDDRYGMSTLAEMAAWNRAHNDTTGALGNGTWWWDTETGQSFYDAGMATNGTLGEAFWTAFGWGRFTARQAIDSAHVHVLEDGTLVELDALLMPNGRNGGYGNACAPLPSYAGYPVASVPIGLDGYSTPFAFGIYGRQWSEGSLIKVSSAMEDLFHWNEKPLWHNVDTAAGPWDAPWPGYTCSMESLDRSSCEEVVGE</sequence>
<keyword evidence="4" id="KW-1185">Reference proteome</keyword>
<feature type="chain" id="PRO_5040847038" description="Amidase domain-containing protein" evidence="1">
    <location>
        <begin position="23"/>
        <end position="595"/>
    </location>
</feature>
<dbReference type="Proteomes" id="UP001152607">
    <property type="component" value="Unassembled WGS sequence"/>
</dbReference>
<keyword evidence="1" id="KW-0732">Signal</keyword>
<feature type="domain" description="Amidase" evidence="2">
    <location>
        <begin position="59"/>
        <end position="360"/>
    </location>
</feature>
<protein>
    <recommendedName>
        <fullName evidence="2">Amidase domain-containing protein</fullName>
    </recommendedName>
</protein>
<dbReference type="SUPFAM" id="SSF75304">
    <property type="entry name" value="Amidase signature (AS) enzymes"/>
    <property type="match status" value="1"/>
</dbReference>
<dbReference type="PANTHER" id="PTHR42678">
    <property type="entry name" value="AMIDASE"/>
    <property type="match status" value="1"/>
</dbReference>
<feature type="signal peptide" evidence="1">
    <location>
        <begin position="1"/>
        <end position="22"/>
    </location>
</feature>
<dbReference type="InterPro" id="IPR023631">
    <property type="entry name" value="Amidase_dom"/>
</dbReference>
<dbReference type="OrthoDB" id="566138at2759"/>
<evidence type="ECO:0000256" key="1">
    <source>
        <dbReference type="SAM" id="SignalP"/>
    </source>
</evidence>